<accession>A0A1M4W0G7</accession>
<comment type="subcellular location">
    <subcellularLocation>
        <location evidence="1">Cell membrane</location>
        <topology evidence="1">Multi-pass membrane protein</topology>
    </subcellularLocation>
</comment>
<evidence type="ECO:0000256" key="4">
    <source>
        <dbReference type="ARBA" id="ARBA00022989"/>
    </source>
</evidence>
<evidence type="ECO:0000256" key="3">
    <source>
        <dbReference type="ARBA" id="ARBA00022692"/>
    </source>
</evidence>
<feature type="region of interest" description="Disordered" evidence="6">
    <location>
        <begin position="306"/>
        <end position="328"/>
    </location>
</feature>
<dbReference type="EMBL" id="FQUU01000003">
    <property type="protein sequence ID" value="SHE74462.1"/>
    <property type="molecule type" value="Genomic_DNA"/>
</dbReference>
<keyword evidence="5 7" id="KW-0472">Membrane</keyword>
<dbReference type="PANTHER" id="PTHR30213">
    <property type="entry name" value="INNER MEMBRANE PROTEIN YHJD"/>
    <property type="match status" value="1"/>
</dbReference>
<dbReference type="STRING" id="1121884.SAMN02745131_01033"/>
<evidence type="ECO:0000313" key="9">
    <source>
        <dbReference type="Proteomes" id="UP000184048"/>
    </source>
</evidence>
<dbReference type="Proteomes" id="UP000184048">
    <property type="component" value="Unassembled WGS sequence"/>
</dbReference>
<evidence type="ECO:0000313" key="8">
    <source>
        <dbReference type="EMBL" id="SHE74462.1"/>
    </source>
</evidence>
<dbReference type="GO" id="GO:0005886">
    <property type="term" value="C:plasma membrane"/>
    <property type="evidence" value="ECO:0007669"/>
    <property type="project" value="UniProtKB-SubCell"/>
</dbReference>
<keyword evidence="3 7" id="KW-0812">Transmembrane</keyword>
<gene>
    <name evidence="8" type="ORF">SAMN02745131_01033</name>
</gene>
<dbReference type="OrthoDB" id="9797028at2"/>
<evidence type="ECO:0000256" key="2">
    <source>
        <dbReference type="ARBA" id="ARBA00022475"/>
    </source>
</evidence>
<feature type="transmembrane region" description="Helical" evidence="7">
    <location>
        <begin position="251"/>
        <end position="272"/>
    </location>
</feature>
<keyword evidence="9" id="KW-1185">Reference proteome</keyword>
<dbReference type="RefSeq" id="WP_072834160.1">
    <property type="nucleotide sequence ID" value="NZ_FQUU01000003.1"/>
</dbReference>
<feature type="transmembrane region" description="Helical" evidence="7">
    <location>
        <begin position="219"/>
        <end position="239"/>
    </location>
</feature>
<reference evidence="8 9" key="1">
    <citation type="submission" date="2016-11" db="EMBL/GenBank/DDBJ databases">
        <authorList>
            <person name="Jaros S."/>
            <person name="Januszkiewicz K."/>
            <person name="Wedrychowicz H."/>
        </authorList>
    </citation>
    <scope>NUCLEOTIDE SEQUENCE [LARGE SCALE GENOMIC DNA]</scope>
    <source>
        <strain evidence="8 9">DSM 18119</strain>
    </source>
</reference>
<organism evidence="8 9">
    <name type="scientific">Flavisolibacter ginsengisoli DSM 18119</name>
    <dbReference type="NCBI Taxonomy" id="1121884"/>
    <lineage>
        <taxon>Bacteria</taxon>
        <taxon>Pseudomonadati</taxon>
        <taxon>Bacteroidota</taxon>
        <taxon>Chitinophagia</taxon>
        <taxon>Chitinophagales</taxon>
        <taxon>Chitinophagaceae</taxon>
        <taxon>Flavisolibacter</taxon>
    </lineage>
</organism>
<feature type="transmembrane region" description="Helical" evidence="7">
    <location>
        <begin position="185"/>
        <end position="207"/>
    </location>
</feature>
<evidence type="ECO:0000256" key="5">
    <source>
        <dbReference type="ARBA" id="ARBA00023136"/>
    </source>
</evidence>
<dbReference type="PANTHER" id="PTHR30213:SF1">
    <property type="entry name" value="INNER MEMBRANE PROTEIN YHJD"/>
    <property type="match status" value="1"/>
</dbReference>
<dbReference type="PIRSF" id="PIRSF035875">
    <property type="entry name" value="RNase_BN"/>
    <property type="match status" value="1"/>
</dbReference>
<feature type="compositionally biased region" description="Basic and acidic residues" evidence="6">
    <location>
        <begin position="306"/>
        <end position="322"/>
    </location>
</feature>
<evidence type="ECO:0000256" key="6">
    <source>
        <dbReference type="SAM" id="MobiDB-lite"/>
    </source>
</evidence>
<dbReference type="AlphaFoldDB" id="A0A1M4W0G7"/>
<name>A0A1M4W0G7_9BACT</name>
<feature type="transmembrane region" description="Helical" evidence="7">
    <location>
        <begin position="96"/>
        <end position="117"/>
    </location>
</feature>
<dbReference type="InterPro" id="IPR017039">
    <property type="entry name" value="Virul_fac_BrkB"/>
</dbReference>
<protein>
    <submittedName>
        <fullName evidence="8">Membrane protein</fullName>
    </submittedName>
</protein>
<sequence>MSKKLTLKGIWQLISESFIGFSNDKIFKLSGALAYFTIFSIGPMLIVIIFFADLFYGREAVEGTIYGQLRGFVGPGAALQIQDIIKNASLSGKSHVTAIVGFITLLVGATSVFSEIQDSINMIWNLKPKPKKGWLKMLINRLISFSVVVSLGFILLVSLIVNGLIEGLMNRLQAHFPEMAVTLVYIINLVITFSVTTILFAIIFRVLPDAIIKWKDVLTGAMTTAILFMLGKFAITFYIGKSDIGSTYGAAGSLVVLLLWIYYSAIILYFGAEFTKAYACNYGSRIQPDQYAVWIKQVEVEDGKGSLKQHEQQIKEENEKTGDNITVK</sequence>
<keyword evidence="2" id="KW-1003">Cell membrane</keyword>
<feature type="transmembrane region" description="Helical" evidence="7">
    <location>
        <begin position="138"/>
        <end position="165"/>
    </location>
</feature>
<evidence type="ECO:0000256" key="1">
    <source>
        <dbReference type="ARBA" id="ARBA00004651"/>
    </source>
</evidence>
<dbReference type="Pfam" id="PF03631">
    <property type="entry name" value="Virul_fac_BrkB"/>
    <property type="match status" value="1"/>
</dbReference>
<keyword evidence="4 7" id="KW-1133">Transmembrane helix</keyword>
<proteinExistence type="predicted"/>
<dbReference type="NCBIfam" id="TIGR00765">
    <property type="entry name" value="yihY_not_rbn"/>
    <property type="match status" value="1"/>
</dbReference>
<feature type="transmembrane region" description="Helical" evidence="7">
    <location>
        <begin position="32"/>
        <end position="52"/>
    </location>
</feature>
<evidence type="ECO:0000256" key="7">
    <source>
        <dbReference type="SAM" id="Phobius"/>
    </source>
</evidence>